<evidence type="ECO:0000256" key="2">
    <source>
        <dbReference type="ARBA" id="ARBA00001946"/>
    </source>
</evidence>
<dbReference type="Pfam" id="PF00293">
    <property type="entry name" value="NUDIX"/>
    <property type="match status" value="1"/>
</dbReference>
<keyword evidence="5" id="KW-0460">Magnesium</keyword>
<dbReference type="KEGG" id="hdn:Hden_0628"/>
<dbReference type="InterPro" id="IPR039121">
    <property type="entry name" value="NUDT19"/>
</dbReference>
<evidence type="ECO:0000313" key="8">
    <source>
        <dbReference type="EMBL" id="ADJ22449.1"/>
    </source>
</evidence>
<keyword evidence="4 8" id="KW-0378">Hydrolase</keyword>
<evidence type="ECO:0000259" key="7">
    <source>
        <dbReference type="PROSITE" id="PS51462"/>
    </source>
</evidence>
<keyword evidence="3" id="KW-0479">Metal-binding</keyword>
<dbReference type="AlphaFoldDB" id="D8JSW4"/>
<dbReference type="eggNOG" id="COG0494">
    <property type="taxonomic scope" value="Bacteria"/>
</dbReference>
<feature type="domain" description="Nudix hydrolase" evidence="7">
    <location>
        <begin position="15"/>
        <end position="196"/>
    </location>
</feature>
<name>D8JSW4_HYPDA</name>
<dbReference type="InterPro" id="IPR015797">
    <property type="entry name" value="NUDIX_hydrolase-like_dom_sf"/>
</dbReference>
<evidence type="ECO:0000313" key="9">
    <source>
        <dbReference type="Proteomes" id="UP000002033"/>
    </source>
</evidence>
<dbReference type="Gene3D" id="3.90.79.10">
    <property type="entry name" value="Nucleoside Triphosphate Pyrophosphohydrolase"/>
    <property type="match status" value="1"/>
</dbReference>
<protein>
    <submittedName>
        <fullName evidence="8">NUDIX hydrolase</fullName>
    </submittedName>
</protein>
<sequence>MIEASSSLTAAGHVEIRDAACVVVIDDTTPDPRLLMGRRHADQIFLPDKWVFPGGRVDDADRVLARSFDTPYLPRDLVAEIRPFALAAVRELYEEAGMLIGAEAASDLRNELWPSFSAAGYAPAPIHLSPLARAITPPGRVRRYDTWFFTAPRSTVANAQSAPDGELLDLDWFTLDEARKLDLPNITRLVLDDVSLRLEDSNQGDFTGSDLPFYFEDACGFQRTLVSCTMPQPTP</sequence>
<evidence type="ECO:0000256" key="3">
    <source>
        <dbReference type="ARBA" id="ARBA00022723"/>
    </source>
</evidence>
<dbReference type="PANTHER" id="PTHR12318:SF0">
    <property type="entry name" value="ACYL-COENZYME A DIPHOSPHATASE NUDT19"/>
    <property type="match status" value="1"/>
</dbReference>
<evidence type="ECO:0000256" key="6">
    <source>
        <dbReference type="ARBA" id="ARBA00023211"/>
    </source>
</evidence>
<comment type="cofactor">
    <cofactor evidence="1">
        <name>Mn(2+)</name>
        <dbReference type="ChEBI" id="CHEBI:29035"/>
    </cofactor>
</comment>
<gene>
    <name evidence="8" type="ordered locus">Hden_0628</name>
</gene>
<dbReference type="HOGENOM" id="CLU_100941_0_0_5"/>
<evidence type="ECO:0000256" key="5">
    <source>
        <dbReference type="ARBA" id="ARBA00022842"/>
    </source>
</evidence>
<accession>D8JSW4</accession>
<dbReference type="STRING" id="582899.Hden_0628"/>
<dbReference type="SUPFAM" id="SSF55811">
    <property type="entry name" value="Nudix"/>
    <property type="match status" value="1"/>
</dbReference>
<dbReference type="RefSeq" id="WP_013214666.1">
    <property type="nucleotide sequence ID" value="NC_014313.1"/>
</dbReference>
<dbReference type="PROSITE" id="PS51462">
    <property type="entry name" value="NUDIX"/>
    <property type="match status" value="1"/>
</dbReference>
<keyword evidence="9" id="KW-1185">Reference proteome</keyword>
<comment type="cofactor">
    <cofactor evidence="2">
        <name>Mg(2+)</name>
        <dbReference type="ChEBI" id="CHEBI:18420"/>
    </cofactor>
</comment>
<keyword evidence="6" id="KW-0464">Manganese</keyword>
<proteinExistence type="predicted"/>
<dbReference type="Proteomes" id="UP000002033">
    <property type="component" value="Chromosome"/>
</dbReference>
<dbReference type="GO" id="GO:0046872">
    <property type="term" value="F:metal ion binding"/>
    <property type="evidence" value="ECO:0007669"/>
    <property type="project" value="UniProtKB-KW"/>
</dbReference>
<dbReference type="CDD" id="cd18870">
    <property type="entry name" value="NUDIX_AcylCoAdiphos_Nudt19"/>
    <property type="match status" value="1"/>
</dbReference>
<dbReference type="EMBL" id="CP002083">
    <property type="protein sequence ID" value="ADJ22449.1"/>
    <property type="molecule type" value="Genomic_DNA"/>
</dbReference>
<dbReference type="GO" id="GO:0016818">
    <property type="term" value="F:hydrolase activity, acting on acid anhydrides, in phosphorus-containing anhydrides"/>
    <property type="evidence" value="ECO:0007669"/>
    <property type="project" value="InterPro"/>
</dbReference>
<dbReference type="PANTHER" id="PTHR12318">
    <property type="entry name" value="TESTOSTERONE-REGULATED PROTEIN RP2"/>
    <property type="match status" value="1"/>
</dbReference>
<dbReference type="OrthoDB" id="9805905at2"/>
<evidence type="ECO:0000256" key="4">
    <source>
        <dbReference type="ARBA" id="ARBA00022801"/>
    </source>
</evidence>
<evidence type="ECO:0000256" key="1">
    <source>
        <dbReference type="ARBA" id="ARBA00001936"/>
    </source>
</evidence>
<dbReference type="InterPro" id="IPR000086">
    <property type="entry name" value="NUDIX_hydrolase_dom"/>
</dbReference>
<reference evidence="9" key="1">
    <citation type="journal article" date="2011" name="J. Bacteriol.">
        <title>Genome sequences of eight morphologically diverse alphaproteobacteria.</title>
        <authorList>
            <consortium name="US DOE Joint Genome Institute"/>
            <person name="Brown P.J."/>
            <person name="Kysela D.T."/>
            <person name="Buechlein A."/>
            <person name="Hemmerich C."/>
            <person name="Brun Y.V."/>
        </authorList>
    </citation>
    <scope>NUCLEOTIDE SEQUENCE [LARGE SCALE GENOMIC DNA]</scope>
    <source>
        <strain evidence="9">ATCC 51888 / DSM 1869 / NCIB 11706 / TK 0415</strain>
    </source>
</reference>
<organism evidence="8 9">
    <name type="scientific">Hyphomicrobium denitrificans (strain ATCC 51888 / DSM 1869 / NCIMB 11706 / TK 0415)</name>
    <dbReference type="NCBI Taxonomy" id="582899"/>
    <lineage>
        <taxon>Bacteria</taxon>
        <taxon>Pseudomonadati</taxon>
        <taxon>Pseudomonadota</taxon>
        <taxon>Alphaproteobacteria</taxon>
        <taxon>Hyphomicrobiales</taxon>
        <taxon>Hyphomicrobiaceae</taxon>
        <taxon>Hyphomicrobium</taxon>
    </lineage>
</organism>